<feature type="region of interest" description="Disordered" evidence="1">
    <location>
        <begin position="38"/>
        <end position="63"/>
    </location>
</feature>
<gene>
    <name evidence="2" type="ORF">F3Y22_tig00109987pilonHSYRG00082</name>
</gene>
<name>A0A6A3BSD3_HIBSY</name>
<evidence type="ECO:0000256" key="1">
    <source>
        <dbReference type="SAM" id="MobiDB-lite"/>
    </source>
</evidence>
<feature type="compositionally biased region" description="Basic and acidic residues" evidence="1">
    <location>
        <begin position="79"/>
        <end position="113"/>
    </location>
</feature>
<proteinExistence type="predicted"/>
<comment type="caution">
    <text evidence="2">The sequence shown here is derived from an EMBL/GenBank/DDBJ whole genome shotgun (WGS) entry which is preliminary data.</text>
</comment>
<dbReference type="Proteomes" id="UP000436088">
    <property type="component" value="Unassembled WGS sequence"/>
</dbReference>
<dbReference type="PANTHER" id="PTHR35277:SF18">
    <property type="match status" value="1"/>
</dbReference>
<keyword evidence="3" id="KW-1185">Reference proteome</keyword>
<protein>
    <submittedName>
        <fullName evidence="2">Regulatory protein isoform 1</fullName>
    </submittedName>
</protein>
<feature type="compositionally biased region" description="Basic and acidic residues" evidence="1">
    <location>
        <begin position="38"/>
        <end position="51"/>
    </location>
</feature>
<dbReference type="PANTHER" id="PTHR35277">
    <property type="entry name" value="OS09G0363700 PROTEIN"/>
    <property type="match status" value="1"/>
</dbReference>
<dbReference type="AlphaFoldDB" id="A0A6A3BSD3"/>
<dbReference type="EMBL" id="VEPZ02000799">
    <property type="protein sequence ID" value="KAE8718831.1"/>
    <property type="molecule type" value="Genomic_DNA"/>
</dbReference>
<accession>A0A6A3BSD3</accession>
<evidence type="ECO:0000313" key="2">
    <source>
        <dbReference type="EMBL" id="KAE8718831.1"/>
    </source>
</evidence>
<reference evidence="2" key="1">
    <citation type="submission" date="2019-09" db="EMBL/GenBank/DDBJ databases">
        <title>Draft genome information of white flower Hibiscus syriacus.</title>
        <authorList>
            <person name="Kim Y.-M."/>
        </authorList>
    </citation>
    <scope>NUCLEOTIDE SEQUENCE [LARGE SCALE GENOMIC DNA]</scope>
    <source>
        <strain evidence="2">YM2019G1</strain>
    </source>
</reference>
<feature type="region of interest" description="Disordered" evidence="1">
    <location>
        <begin position="76"/>
        <end position="175"/>
    </location>
</feature>
<feature type="compositionally biased region" description="Polar residues" evidence="1">
    <location>
        <begin position="156"/>
        <end position="167"/>
    </location>
</feature>
<evidence type="ECO:0000313" key="3">
    <source>
        <dbReference type="Proteomes" id="UP000436088"/>
    </source>
</evidence>
<organism evidence="2 3">
    <name type="scientific">Hibiscus syriacus</name>
    <name type="common">Rose of Sharon</name>
    <dbReference type="NCBI Taxonomy" id="106335"/>
    <lineage>
        <taxon>Eukaryota</taxon>
        <taxon>Viridiplantae</taxon>
        <taxon>Streptophyta</taxon>
        <taxon>Embryophyta</taxon>
        <taxon>Tracheophyta</taxon>
        <taxon>Spermatophyta</taxon>
        <taxon>Magnoliopsida</taxon>
        <taxon>eudicotyledons</taxon>
        <taxon>Gunneridae</taxon>
        <taxon>Pentapetalae</taxon>
        <taxon>rosids</taxon>
        <taxon>malvids</taxon>
        <taxon>Malvales</taxon>
        <taxon>Malvaceae</taxon>
        <taxon>Malvoideae</taxon>
        <taxon>Hibiscus</taxon>
    </lineage>
</organism>
<sequence length="196" mass="22051">MAEPKSSSSYYSSADEDVKAPNIFERAKEEIEAVIHTAIHKETNGKHKDIDENTPLDDVKAPNVFERVKEEIEALVETIHQKKESHTHDHERDYSDKEQTKHDQPENGNEKSSNHHHKETHGRNDGIDETSPLNEVKAPNVFERAKEEIEAIIGTIQPNITGSNDSDPSSKDEGGFRHCLGVGLEKVCHPFGNKKD</sequence>